<dbReference type="Pfam" id="PF00225">
    <property type="entry name" value="Kinesin"/>
    <property type="match status" value="1"/>
</dbReference>
<dbReference type="Proteomes" id="UP000182334">
    <property type="component" value="Chromosome III"/>
</dbReference>
<sequence>MSLENDVSRVRKMQVDHRSPSKKLKIVERYAMYSTSNTDPAHNAKMSYNRRMNHLESEIRKRNEELEEIHTSSLDYRANNDKLEFNNCELEDDVNELNRELQLSNESIKNLHEMEQESLQSIKNMFEEKKKLMLVQHEESLMKMKESTSDEIKAAFEASKEKLVKKNTLLEEEILTLSKNIQTHTSEMNRKLIKLKEDHHKKLLLLTSNLNDMLTELEHDSYLLEKEIDKKSHEIDALRALIVGELDQKTSSLHENLSSLKVKYANKESELASLSSRIVAARQRIEQLQSTFVSKMEKIKSYQVSASEMKSMFPSLEQQRRTLHNHLQELKGNIRVFCRVRPRLEFEEPDEIEMLLEETLNESGKQNLVIARDGDSTQDLYRGSSRGKTSNHQFQFDQVFEQSIGNNEIFSEISQLIQSSLDGYNVCVFAYGQTGSGKTFTMANEGDGMIPLSLKKIYEDIANLKEHGWRHEITGQFVEIYNEQIIDLLSGSNTAQKHEIKHDEEAGITTITNVTNVGMPTEEDALETLHRATKRRSTASTKANERSSRSHSVFIISINGKHSELGKESRGTLNLIDLAGSERLNHSQAKGDRLKETQAINKSLSSLGDVIHNLTKQQALGASSAHIPYRNSKLTYLLKNSLGGDSKTLMFVNISPLTKNYNETVNSLRFATKVNNTKLA</sequence>
<comment type="similarity">
    <text evidence="3 4">Belongs to the TRAFAC class myosin-kinesin ATPase superfamily. Kinesin family.</text>
</comment>
<feature type="coiled-coil region" evidence="5">
    <location>
        <begin position="45"/>
        <end position="114"/>
    </location>
</feature>
<dbReference type="PROSITE" id="PS00411">
    <property type="entry name" value="KINESIN_MOTOR_1"/>
    <property type="match status" value="1"/>
</dbReference>
<dbReference type="CDD" id="cd01366">
    <property type="entry name" value="KISc_C_terminal"/>
    <property type="match status" value="1"/>
</dbReference>
<feature type="binding site" evidence="3">
    <location>
        <begin position="432"/>
        <end position="439"/>
    </location>
    <ligand>
        <name>ATP</name>
        <dbReference type="ChEBI" id="CHEBI:30616"/>
    </ligand>
</feature>
<evidence type="ECO:0000256" key="4">
    <source>
        <dbReference type="RuleBase" id="RU000394"/>
    </source>
</evidence>
<keyword evidence="5" id="KW-0175">Coiled coil</keyword>
<dbReference type="GO" id="GO:0008017">
    <property type="term" value="F:microtubule binding"/>
    <property type="evidence" value="ECO:0007669"/>
    <property type="project" value="InterPro"/>
</dbReference>
<dbReference type="InterPro" id="IPR001752">
    <property type="entry name" value="Kinesin_motor_dom"/>
</dbReference>
<keyword evidence="9" id="KW-1185">Reference proteome</keyword>
<proteinExistence type="inferred from homology"/>
<dbReference type="PRINTS" id="PR00380">
    <property type="entry name" value="KINESINHEAVY"/>
</dbReference>
<feature type="region of interest" description="Disordered" evidence="6">
    <location>
        <begin position="1"/>
        <end position="20"/>
    </location>
</feature>
<dbReference type="InterPro" id="IPR027417">
    <property type="entry name" value="P-loop_NTPase"/>
</dbReference>
<protein>
    <recommendedName>
        <fullName evidence="4">Kinesin-like protein</fullName>
    </recommendedName>
</protein>
<evidence type="ECO:0000256" key="2">
    <source>
        <dbReference type="ARBA" id="ARBA00022840"/>
    </source>
</evidence>
<dbReference type="EMBL" id="LT635758">
    <property type="protein sequence ID" value="SGZ52836.1"/>
    <property type="molecule type" value="Genomic_DNA"/>
</dbReference>
<evidence type="ECO:0000256" key="5">
    <source>
        <dbReference type="SAM" id="Coils"/>
    </source>
</evidence>
<evidence type="ECO:0000259" key="7">
    <source>
        <dbReference type="PROSITE" id="PS50067"/>
    </source>
</evidence>
<dbReference type="PANTHER" id="PTHR47972">
    <property type="entry name" value="KINESIN-LIKE PROTEIN KLP-3"/>
    <property type="match status" value="1"/>
</dbReference>
<dbReference type="GO" id="GO:0005874">
    <property type="term" value="C:microtubule"/>
    <property type="evidence" value="ECO:0007669"/>
    <property type="project" value="UniProtKB-KW"/>
</dbReference>
<feature type="coiled-coil region" evidence="5">
    <location>
        <begin position="257"/>
        <end position="291"/>
    </location>
</feature>
<dbReference type="InterPro" id="IPR019821">
    <property type="entry name" value="Kinesin_motor_CS"/>
</dbReference>
<evidence type="ECO:0000256" key="1">
    <source>
        <dbReference type="ARBA" id="ARBA00022741"/>
    </source>
</evidence>
<reference evidence="8 9" key="1">
    <citation type="submission" date="2016-10" db="EMBL/GenBank/DDBJ databases">
        <authorList>
            <person name="de Groot N.N."/>
        </authorList>
    </citation>
    <scope>NUCLEOTIDE SEQUENCE [LARGE SCALE GENOMIC DNA]</scope>
    <source>
        <strain evidence="8 9">CBS 141442</strain>
    </source>
</reference>
<feature type="domain" description="Kinesin motor" evidence="7">
    <location>
        <begin position="333"/>
        <end position="677"/>
    </location>
</feature>
<dbReference type="Gene3D" id="3.40.850.10">
    <property type="entry name" value="Kinesin motor domain"/>
    <property type="match status" value="1"/>
</dbReference>
<dbReference type="GO" id="GO:0003777">
    <property type="term" value="F:microtubule motor activity"/>
    <property type="evidence" value="ECO:0007669"/>
    <property type="project" value="InterPro"/>
</dbReference>
<evidence type="ECO:0000256" key="3">
    <source>
        <dbReference type="PROSITE-ProRule" id="PRU00283"/>
    </source>
</evidence>
<dbReference type="InterPro" id="IPR027640">
    <property type="entry name" value="Kinesin-like_fam"/>
</dbReference>
<dbReference type="GO" id="GO:0005524">
    <property type="term" value="F:ATP binding"/>
    <property type="evidence" value="ECO:0007669"/>
    <property type="project" value="UniProtKB-UniRule"/>
</dbReference>
<evidence type="ECO:0000313" key="8">
    <source>
        <dbReference type="EMBL" id="SGZ52836.1"/>
    </source>
</evidence>
<organism evidence="8 9">
    <name type="scientific">Sungouiella intermedia</name>
    <dbReference type="NCBI Taxonomy" id="45354"/>
    <lineage>
        <taxon>Eukaryota</taxon>
        <taxon>Fungi</taxon>
        <taxon>Dikarya</taxon>
        <taxon>Ascomycota</taxon>
        <taxon>Saccharomycotina</taxon>
        <taxon>Pichiomycetes</taxon>
        <taxon>Metschnikowiaceae</taxon>
        <taxon>Sungouiella</taxon>
    </lineage>
</organism>
<name>A0A1L0D8I6_9ASCO</name>
<dbReference type="OrthoDB" id="3176171at2759"/>
<dbReference type="STRING" id="45354.A0A1L0D8I6"/>
<dbReference type="PROSITE" id="PS50067">
    <property type="entry name" value="KINESIN_MOTOR_2"/>
    <property type="match status" value="1"/>
</dbReference>
<keyword evidence="4" id="KW-0493">Microtubule</keyword>
<dbReference type="AlphaFoldDB" id="A0A1L0D8I6"/>
<dbReference type="InterPro" id="IPR036961">
    <property type="entry name" value="Kinesin_motor_dom_sf"/>
</dbReference>
<accession>A0A1L0D8I6</accession>
<evidence type="ECO:0000313" key="9">
    <source>
        <dbReference type="Proteomes" id="UP000182334"/>
    </source>
</evidence>
<gene>
    <name evidence="8" type="ORF">SAMEA4029010_CIC11G00000004565</name>
</gene>
<keyword evidence="2 3" id="KW-0067">ATP-binding</keyword>
<keyword evidence="1 3" id="KW-0547">Nucleotide-binding</keyword>
<feature type="coiled-coil region" evidence="5">
    <location>
        <begin position="153"/>
        <end position="180"/>
    </location>
</feature>
<evidence type="ECO:0000256" key="6">
    <source>
        <dbReference type="SAM" id="MobiDB-lite"/>
    </source>
</evidence>
<dbReference type="GO" id="GO:0007018">
    <property type="term" value="P:microtubule-based movement"/>
    <property type="evidence" value="ECO:0007669"/>
    <property type="project" value="InterPro"/>
</dbReference>
<feature type="compositionally biased region" description="Basic and acidic residues" evidence="6">
    <location>
        <begin position="1"/>
        <end position="19"/>
    </location>
</feature>
<keyword evidence="3 4" id="KW-0505">Motor protein</keyword>
<dbReference type="SMART" id="SM00129">
    <property type="entry name" value="KISc"/>
    <property type="match status" value="1"/>
</dbReference>
<dbReference type="SUPFAM" id="SSF52540">
    <property type="entry name" value="P-loop containing nucleoside triphosphate hydrolases"/>
    <property type="match status" value="1"/>
</dbReference>